<organism evidence="1 2">
    <name type="scientific">Mariniplasma anaerobium</name>
    <dbReference type="NCBI Taxonomy" id="2735436"/>
    <lineage>
        <taxon>Bacteria</taxon>
        <taxon>Bacillati</taxon>
        <taxon>Mycoplasmatota</taxon>
        <taxon>Mollicutes</taxon>
        <taxon>Acholeplasmatales</taxon>
        <taxon>Acholeplasmataceae</taxon>
        <taxon>Mariniplasma</taxon>
    </lineage>
</organism>
<dbReference type="KEGG" id="manr:MPAN_012480"/>
<protein>
    <submittedName>
        <fullName evidence="1">Uncharacterized protein</fullName>
    </submittedName>
</protein>
<dbReference type="RefSeq" id="WP_176238829.1">
    <property type="nucleotide sequence ID" value="NZ_AP024412.1"/>
</dbReference>
<reference evidence="1" key="1">
    <citation type="submission" date="2021-01" db="EMBL/GenBank/DDBJ databases">
        <title>Draft genome sequence of Acholeplasmataceae bacterium strain Mahy22.</title>
        <authorList>
            <person name="Watanabe M."/>
            <person name="Kojima H."/>
            <person name="Fukui M."/>
        </authorList>
    </citation>
    <scope>NUCLEOTIDE SEQUENCE</scope>
    <source>
        <strain evidence="1">Mahy22</strain>
    </source>
</reference>
<dbReference type="Proteomes" id="UP000620133">
    <property type="component" value="Chromosome"/>
</dbReference>
<dbReference type="EMBL" id="AP024412">
    <property type="protein sequence ID" value="BCR36355.1"/>
    <property type="molecule type" value="Genomic_DNA"/>
</dbReference>
<keyword evidence="2" id="KW-1185">Reference proteome</keyword>
<dbReference type="AlphaFoldDB" id="A0A7U9TGX6"/>
<accession>A0A7U9TGX6</accession>
<proteinExistence type="predicted"/>
<evidence type="ECO:0000313" key="2">
    <source>
        <dbReference type="Proteomes" id="UP000620133"/>
    </source>
</evidence>
<gene>
    <name evidence="1" type="ORF">MPAN_012480</name>
</gene>
<name>A0A7U9TGX6_9MOLU</name>
<sequence>MNTYRKSLVIQLLMFVVFFVMGANVIISFYVVDTFPAYTYVILGVLVLFGVFGYLYYKRSSNEIAVITPKEFKTLKRLLYSYLFIYIGEMLASGLESLPKDIVAIVFGSLLCIIAIVGVVIQYKILEHK</sequence>
<evidence type="ECO:0000313" key="1">
    <source>
        <dbReference type="EMBL" id="BCR36355.1"/>
    </source>
</evidence>